<dbReference type="InterPro" id="IPR036352">
    <property type="entry name" value="Semap_dom_sf"/>
</dbReference>
<proteinExistence type="predicted"/>
<keyword evidence="2" id="KW-1185">Reference proteome</keyword>
<protein>
    <submittedName>
        <fullName evidence="1">Uncharacterized protein</fullName>
    </submittedName>
</protein>
<name>A0AAG5DNS9_ANOAO</name>
<dbReference type="AlphaFoldDB" id="A0AAG5DNS9"/>
<evidence type="ECO:0000313" key="1">
    <source>
        <dbReference type="EnsemblMetazoa" id="ENSAATROPP012957"/>
    </source>
</evidence>
<reference evidence="1" key="1">
    <citation type="submission" date="2024-04" db="UniProtKB">
        <authorList>
            <consortium name="EnsemblMetazoa"/>
        </authorList>
    </citation>
    <scope>IDENTIFICATION</scope>
    <source>
        <strain evidence="1">EBRO</strain>
    </source>
</reference>
<dbReference type="EnsemblMetazoa" id="ENSAATROPT014215">
    <property type="protein sequence ID" value="ENSAATROPP012957"/>
    <property type="gene ID" value="ENSAATROPG011532"/>
</dbReference>
<dbReference type="InterPro" id="IPR015943">
    <property type="entry name" value="WD40/YVTN_repeat-like_dom_sf"/>
</dbReference>
<organism evidence="1 2">
    <name type="scientific">Anopheles atroparvus</name>
    <name type="common">European mosquito</name>
    <dbReference type="NCBI Taxonomy" id="41427"/>
    <lineage>
        <taxon>Eukaryota</taxon>
        <taxon>Metazoa</taxon>
        <taxon>Ecdysozoa</taxon>
        <taxon>Arthropoda</taxon>
        <taxon>Hexapoda</taxon>
        <taxon>Insecta</taxon>
        <taxon>Pterygota</taxon>
        <taxon>Neoptera</taxon>
        <taxon>Endopterygota</taxon>
        <taxon>Diptera</taxon>
        <taxon>Nematocera</taxon>
        <taxon>Culicoidea</taxon>
        <taxon>Culicidae</taxon>
        <taxon>Anophelinae</taxon>
        <taxon>Anopheles</taxon>
    </lineage>
</organism>
<dbReference type="SUPFAM" id="SSF101912">
    <property type="entry name" value="Sema domain"/>
    <property type="match status" value="1"/>
</dbReference>
<accession>A0AAG5DNS9</accession>
<evidence type="ECO:0000313" key="2">
    <source>
        <dbReference type="Proteomes" id="UP000075880"/>
    </source>
</evidence>
<sequence>MASSGTNICSWPCFPPRRKSPTSRMYNLKEIEEVFNENIHYIVSGQPVRCCGRILTLDRIFPFSPFSLLQWHDQGSHFGHDKRRQMFPTVAGWLRNIFSFCHVGLKNSGVTPVFAPARFPFGEGIALTSIAVSNIGPHTLAFVDSNDGWIWKVLLLGREEGE</sequence>
<dbReference type="Proteomes" id="UP000075880">
    <property type="component" value="Unassembled WGS sequence"/>
</dbReference>
<dbReference type="Gene3D" id="2.130.10.10">
    <property type="entry name" value="YVTN repeat-like/Quinoprotein amine dehydrogenase"/>
    <property type="match status" value="1"/>
</dbReference>